<feature type="binding site" evidence="6">
    <location>
        <position position="168"/>
    </location>
    <ligand>
        <name>a divalent metal cation</name>
        <dbReference type="ChEBI" id="CHEBI:60240"/>
        <label>2</label>
        <note>catalytic</note>
    </ligand>
</feature>
<dbReference type="InterPro" id="IPR002467">
    <property type="entry name" value="Pept_M24A_MAP1"/>
</dbReference>
<dbReference type="SUPFAM" id="SSF55920">
    <property type="entry name" value="Creatinase/aminopeptidase"/>
    <property type="match status" value="1"/>
</dbReference>
<feature type="binding site" evidence="6">
    <location>
        <position position="175"/>
    </location>
    <ligand>
        <name>substrate</name>
    </ligand>
</feature>
<dbReference type="Gene3D" id="3.90.230.10">
    <property type="entry name" value="Creatinase/methionine aminopeptidase superfamily"/>
    <property type="match status" value="1"/>
</dbReference>
<protein>
    <recommendedName>
        <fullName evidence="6 7">Methionine aminopeptidase</fullName>
        <shortName evidence="6">MAP</shortName>
        <shortName evidence="6">MetAP</shortName>
        <ecNumber evidence="6 7">3.4.11.18</ecNumber>
    </recommendedName>
    <alternativeName>
        <fullName evidence="6">Peptidase M</fullName>
    </alternativeName>
</protein>
<keyword evidence="5 6" id="KW-0378">Hydrolase</keyword>
<comment type="subunit">
    <text evidence="6">Monomer.</text>
</comment>
<dbReference type="GO" id="GO:0046872">
    <property type="term" value="F:metal ion binding"/>
    <property type="evidence" value="ECO:0007669"/>
    <property type="project" value="UniProtKB-UniRule"/>
</dbReference>
<dbReference type="NCBIfam" id="TIGR00500">
    <property type="entry name" value="met_pdase_I"/>
    <property type="match status" value="1"/>
</dbReference>
<evidence type="ECO:0000256" key="3">
    <source>
        <dbReference type="ARBA" id="ARBA00022670"/>
    </source>
</evidence>
<keyword evidence="4 6" id="KW-0479">Metal-binding</keyword>
<evidence type="ECO:0000259" key="8">
    <source>
        <dbReference type="Pfam" id="PF00557"/>
    </source>
</evidence>
<dbReference type="STRING" id="272635.gene:17577173"/>
<dbReference type="PANTHER" id="PTHR43330">
    <property type="entry name" value="METHIONINE AMINOPEPTIDASE"/>
    <property type="match status" value="1"/>
</dbReference>
<keyword evidence="2 6" id="KW-0031">Aminopeptidase</keyword>
<evidence type="ECO:0000256" key="4">
    <source>
        <dbReference type="ARBA" id="ARBA00022723"/>
    </source>
</evidence>
<dbReference type="PANTHER" id="PTHR43330:SF27">
    <property type="entry name" value="METHIONINE AMINOPEPTIDASE"/>
    <property type="match status" value="1"/>
</dbReference>
<gene>
    <name evidence="6" type="primary">map</name>
    <name evidence="9" type="ordered locus">MYPU_5660</name>
</gene>
<comment type="catalytic activity">
    <reaction evidence="6 7">
        <text>Release of N-terminal amino acids, preferentially methionine, from peptides and arylamides.</text>
        <dbReference type="EC" id="3.4.11.18"/>
    </reaction>
</comment>
<dbReference type="eggNOG" id="COG0024">
    <property type="taxonomic scope" value="Bacteria"/>
</dbReference>
<comment type="function">
    <text evidence="1 6">Removes the N-terminal methionine from nascent proteins. The N-terminal methionine is often cleaved when the second residue in the primary sequence is small and uncharged (Met-Ala-, Cys, Gly, Pro, Ser, Thr, or Val). Requires deformylation of the N(alpha)-formylated initiator methionine before it can be hydrolyzed.</text>
</comment>
<dbReference type="HOGENOM" id="CLU_015857_0_1_14"/>
<reference evidence="9 10" key="1">
    <citation type="journal article" date="2001" name="Nucleic Acids Res.">
        <title>The complete genome sequence of the murine respiratory pathogen Mycoplasma pulmonis.</title>
        <authorList>
            <person name="Chambaud I."/>
            <person name="Heilig R."/>
            <person name="Ferris S."/>
            <person name="Barbe V."/>
            <person name="Samson D."/>
            <person name="Galisson F."/>
            <person name="Moszer I."/>
            <person name="Dybvig K."/>
            <person name="Wroblewski H."/>
            <person name="Viari A."/>
            <person name="Rocha E.P.C."/>
            <person name="Blanchard A."/>
        </authorList>
    </citation>
    <scope>NUCLEOTIDE SEQUENCE [LARGE SCALE GENOMIC DNA]</scope>
    <source>
        <strain evidence="9 10">UAB CTIP</strain>
    </source>
</reference>
<dbReference type="RefSeq" id="WP_010925367.1">
    <property type="nucleotide sequence ID" value="NC_002771.1"/>
</dbReference>
<feature type="binding site" evidence="6">
    <location>
        <position position="232"/>
    </location>
    <ligand>
        <name>a divalent metal cation</name>
        <dbReference type="ChEBI" id="CHEBI:60240"/>
        <label>1</label>
    </ligand>
</feature>
<comment type="similarity">
    <text evidence="6">Belongs to the peptidase M24A family. Methionine aminopeptidase type 1 subfamily.</text>
</comment>
<keyword evidence="10" id="KW-1185">Reference proteome</keyword>
<feature type="binding site" evidence="6">
    <location>
        <position position="94"/>
    </location>
    <ligand>
        <name>a divalent metal cation</name>
        <dbReference type="ChEBI" id="CHEBI:60240"/>
        <label>1</label>
    </ligand>
</feature>
<dbReference type="InterPro" id="IPR001714">
    <property type="entry name" value="Pept_M24_MAP"/>
</dbReference>
<dbReference type="KEGG" id="mpu:MYPU_5660"/>
<evidence type="ECO:0000256" key="7">
    <source>
        <dbReference type="RuleBase" id="RU003653"/>
    </source>
</evidence>
<dbReference type="CDD" id="cd01086">
    <property type="entry name" value="MetAP1"/>
    <property type="match status" value="1"/>
</dbReference>
<dbReference type="GO" id="GO:0006508">
    <property type="term" value="P:proteolysis"/>
    <property type="evidence" value="ECO:0007669"/>
    <property type="project" value="UniProtKB-KW"/>
</dbReference>
<sequence>MALVKTQQEIELIKKSCQILAEVKKVIYDLIRPGVSLKELDSIAFKEIVKRGAKPAFKGYMGFPATICASLNEELIHGIPNERVLKEDDLISIDIGVIYKGYYSDSAFSKSLSPENEENAFLINVAKVAFEKGIKAIKKGATIGDIGYAIGKYLDSQKVFTPREYSGHGIGSALHESPYVFNRAPRGSGMKIRNNMVICIEPMILQKSPQVYTKEDNWTVVAKSGLKSSHYEHTVLIQDWKAIVLTKEI</sequence>
<evidence type="ECO:0000256" key="2">
    <source>
        <dbReference type="ARBA" id="ARBA00022438"/>
    </source>
</evidence>
<proteinExistence type="inferred from homology"/>
<feature type="binding site" evidence="6">
    <location>
        <position position="105"/>
    </location>
    <ligand>
        <name>a divalent metal cation</name>
        <dbReference type="ChEBI" id="CHEBI:60240"/>
        <label>2</label>
        <note>catalytic</note>
    </ligand>
</feature>
<dbReference type="GO" id="GO:0070006">
    <property type="term" value="F:metalloaminopeptidase activity"/>
    <property type="evidence" value="ECO:0007669"/>
    <property type="project" value="UniProtKB-UniRule"/>
</dbReference>
<name>Q98Q03_MYCPU</name>
<feature type="binding site" evidence="6">
    <location>
        <position position="232"/>
    </location>
    <ligand>
        <name>a divalent metal cation</name>
        <dbReference type="ChEBI" id="CHEBI:60240"/>
        <label>2</label>
        <note>catalytic</note>
    </ligand>
</feature>
<organism evidence="9 10">
    <name type="scientific">Mycoplasmopsis pulmonis (strain UAB CTIP)</name>
    <name type="common">Mycoplasma pulmonis</name>
    <dbReference type="NCBI Taxonomy" id="272635"/>
    <lineage>
        <taxon>Bacteria</taxon>
        <taxon>Bacillati</taxon>
        <taxon>Mycoplasmatota</taxon>
        <taxon>Mycoplasmoidales</taxon>
        <taxon>Metamycoplasmataceae</taxon>
        <taxon>Mycoplasmopsis</taxon>
    </lineage>
</organism>
<dbReference type="HAMAP" id="MF_01974">
    <property type="entry name" value="MetAP_1"/>
    <property type="match status" value="1"/>
</dbReference>
<evidence type="ECO:0000313" key="10">
    <source>
        <dbReference type="Proteomes" id="UP000000528"/>
    </source>
</evidence>
<dbReference type="GO" id="GO:0004239">
    <property type="term" value="F:initiator methionyl aminopeptidase activity"/>
    <property type="evidence" value="ECO:0007669"/>
    <property type="project" value="UniProtKB-UniRule"/>
</dbReference>
<evidence type="ECO:0000256" key="1">
    <source>
        <dbReference type="ARBA" id="ARBA00002521"/>
    </source>
</evidence>
<feature type="domain" description="Peptidase M24" evidence="8">
    <location>
        <begin position="11"/>
        <end position="238"/>
    </location>
</feature>
<dbReference type="AlphaFoldDB" id="Q98Q03"/>
<comment type="cofactor">
    <cofactor evidence="6">
        <name>Co(2+)</name>
        <dbReference type="ChEBI" id="CHEBI:48828"/>
    </cofactor>
    <cofactor evidence="6">
        <name>Zn(2+)</name>
        <dbReference type="ChEBI" id="CHEBI:29105"/>
    </cofactor>
    <cofactor evidence="6">
        <name>Mn(2+)</name>
        <dbReference type="ChEBI" id="CHEBI:29035"/>
    </cofactor>
    <cofactor evidence="6">
        <name>Fe(2+)</name>
        <dbReference type="ChEBI" id="CHEBI:29033"/>
    </cofactor>
    <text evidence="6">Binds 2 divalent metal cations per subunit. Has a high-affinity and a low affinity metal-binding site. The true nature of the physiological cofactor is under debate. The enzyme is active with cobalt, zinc, manganese or divalent iron ions. Most likely, methionine aminopeptidases function as mononuclear Fe(2+)-metalloproteases under physiological conditions, and the catalytically relevant metal-binding site has been assigned to the histidine-containing high-affinity site.</text>
</comment>
<dbReference type="PIR" id="F90582">
    <property type="entry name" value="F90582"/>
</dbReference>
<dbReference type="GO" id="GO:0005829">
    <property type="term" value="C:cytosol"/>
    <property type="evidence" value="ECO:0007669"/>
    <property type="project" value="TreeGrafter"/>
</dbReference>
<dbReference type="EC" id="3.4.11.18" evidence="6 7"/>
<feature type="binding site" evidence="6">
    <location>
        <position position="77"/>
    </location>
    <ligand>
        <name>substrate</name>
    </ligand>
</feature>
<dbReference type="InterPro" id="IPR000994">
    <property type="entry name" value="Pept_M24"/>
</dbReference>
<keyword evidence="3 6" id="KW-0645">Protease</keyword>
<dbReference type="Pfam" id="PF00557">
    <property type="entry name" value="Peptidase_M24"/>
    <property type="match status" value="1"/>
</dbReference>
<feature type="binding site" evidence="6">
    <location>
        <position position="105"/>
    </location>
    <ligand>
        <name>a divalent metal cation</name>
        <dbReference type="ChEBI" id="CHEBI:60240"/>
        <label>1</label>
    </ligand>
</feature>
<feature type="binding site" evidence="6">
    <location>
        <position position="201"/>
    </location>
    <ligand>
        <name>a divalent metal cation</name>
        <dbReference type="ChEBI" id="CHEBI:60240"/>
        <label>2</label>
        <note>catalytic</note>
    </ligand>
</feature>
<dbReference type="InterPro" id="IPR036005">
    <property type="entry name" value="Creatinase/aminopeptidase-like"/>
</dbReference>
<evidence type="ECO:0000256" key="5">
    <source>
        <dbReference type="ARBA" id="ARBA00022801"/>
    </source>
</evidence>
<evidence type="ECO:0000313" key="9">
    <source>
        <dbReference type="EMBL" id="CAC13739.1"/>
    </source>
</evidence>
<dbReference type="BioCyc" id="MPUL272635:G1GT6-579-MONOMER"/>
<dbReference type="Proteomes" id="UP000000528">
    <property type="component" value="Chromosome"/>
</dbReference>
<accession>Q98Q03</accession>
<evidence type="ECO:0000256" key="6">
    <source>
        <dbReference type="HAMAP-Rule" id="MF_01974"/>
    </source>
</evidence>
<dbReference type="PRINTS" id="PR00599">
    <property type="entry name" value="MAPEPTIDASE"/>
</dbReference>
<dbReference type="EMBL" id="AL445565">
    <property type="protein sequence ID" value="CAC13739.1"/>
    <property type="molecule type" value="Genomic_DNA"/>
</dbReference>